<evidence type="ECO:0000313" key="1">
    <source>
        <dbReference type="EMBL" id="ASN68042.1"/>
    </source>
</evidence>
<gene>
    <name evidence="1" type="ORF">8F11_7</name>
</gene>
<proteinExistence type="predicted"/>
<organism evidence="1">
    <name type="scientific">uncultured Caudovirales phage</name>
    <dbReference type="NCBI Taxonomy" id="2100421"/>
    <lineage>
        <taxon>Viruses</taxon>
        <taxon>Duplodnaviria</taxon>
        <taxon>Heunggongvirae</taxon>
        <taxon>Uroviricota</taxon>
        <taxon>Caudoviricetes</taxon>
        <taxon>Peduoviridae</taxon>
        <taxon>Maltschvirus</taxon>
        <taxon>Maltschvirus maltsch</taxon>
    </lineage>
</organism>
<dbReference type="EMBL" id="MF417871">
    <property type="protein sequence ID" value="ASN68042.1"/>
    <property type="molecule type" value="Genomic_DNA"/>
</dbReference>
<sequence length="63" mass="7284">MKSRIAKIVRKADADNEMRRALLAEQDYELASLHSAMQSEDQTEIERSKKRLSEIHLELAELS</sequence>
<protein>
    <submittedName>
        <fullName evidence="1">Uncharacterized protein</fullName>
    </submittedName>
</protein>
<accession>A0A2H4IZL1</accession>
<reference evidence="1" key="1">
    <citation type="submission" date="2017-06" db="EMBL/GenBank/DDBJ databases">
        <title>Novel phages from South African skin metaviromes.</title>
        <authorList>
            <person name="van Zyl L.J."/>
            <person name="Abrahams Y."/>
            <person name="Stander E.A."/>
            <person name="Kirby B.M."/>
            <person name="Clavaud C."/>
            <person name="Farcet C."/>
            <person name="Breton L."/>
            <person name="Trindade M.I."/>
        </authorList>
    </citation>
    <scope>NUCLEOTIDE SEQUENCE</scope>
</reference>
<name>A0A2H4IZL1_9CAUD</name>